<sequence length="407" mass="47995">MLFKKKRCSYDIKVDSRGKQLLDLCIASKLRILNGRMWGDSYGKYTCMKAVGSSVVDYVIVSEDLIADTLFFHVADFLSTLSDCHCKLTFGMLASYSHKNNEQDITILFPGKYIWSETSTQKLQDTLCQPNIKNSIKKFLDSKINLSEDYIEQAANECFNIIDNAASKCLIFRKTKLKGVRKHKNKKWFDIDLVQKRKSLISKGKLLSKFPWDPIIKGSYYKCYREYNKLRKYKERKFKQNILDSLDNLRDNNPKSYWNLIKELKEDNSDGPENSIQSNVWFSYFQSLNFNSDKFKDRLEEISKKVKNLEKNSTFRELDYKITLKEILDAINNNYRNWQIDYWNDLLNYRYRRQILSYGTTPLAQGTQQNSLVRNFPESEKEFGVVDTSSVFFFFHLLFMKSISVYI</sequence>
<dbReference type="AlphaFoldDB" id="A0A8S3QYU8"/>
<reference evidence="1" key="1">
    <citation type="submission" date="2021-03" db="EMBL/GenBank/DDBJ databases">
        <authorList>
            <person name="Bekaert M."/>
        </authorList>
    </citation>
    <scope>NUCLEOTIDE SEQUENCE</scope>
</reference>
<organism evidence="1 2">
    <name type="scientific">Mytilus edulis</name>
    <name type="common">Blue mussel</name>
    <dbReference type="NCBI Taxonomy" id="6550"/>
    <lineage>
        <taxon>Eukaryota</taxon>
        <taxon>Metazoa</taxon>
        <taxon>Spiralia</taxon>
        <taxon>Lophotrochozoa</taxon>
        <taxon>Mollusca</taxon>
        <taxon>Bivalvia</taxon>
        <taxon>Autobranchia</taxon>
        <taxon>Pteriomorphia</taxon>
        <taxon>Mytilida</taxon>
        <taxon>Mytiloidea</taxon>
        <taxon>Mytilidae</taxon>
        <taxon>Mytilinae</taxon>
        <taxon>Mytilus</taxon>
    </lineage>
</organism>
<proteinExistence type="predicted"/>
<dbReference type="InterPro" id="IPR036691">
    <property type="entry name" value="Endo/exonu/phosph_ase_sf"/>
</dbReference>
<comment type="caution">
    <text evidence="1">The sequence shown here is derived from an EMBL/GenBank/DDBJ whole genome shotgun (WGS) entry which is preliminary data.</text>
</comment>
<evidence type="ECO:0000313" key="1">
    <source>
        <dbReference type="EMBL" id="CAG2201919.1"/>
    </source>
</evidence>
<keyword evidence="2" id="KW-1185">Reference proteome</keyword>
<dbReference type="Proteomes" id="UP000683360">
    <property type="component" value="Unassembled WGS sequence"/>
</dbReference>
<dbReference type="EMBL" id="CAJPWZ010000872">
    <property type="protein sequence ID" value="CAG2201919.1"/>
    <property type="molecule type" value="Genomic_DNA"/>
</dbReference>
<evidence type="ECO:0000313" key="2">
    <source>
        <dbReference type="Proteomes" id="UP000683360"/>
    </source>
</evidence>
<name>A0A8S3QYU8_MYTED</name>
<gene>
    <name evidence="1" type="ORF">MEDL_16501</name>
</gene>
<dbReference type="OrthoDB" id="10530303at2759"/>
<dbReference type="Gene3D" id="3.60.10.10">
    <property type="entry name" value="Endonuclease/exonuclease/phosphatase"/>
    <property type="match status" value="1"/>
</dbReference>
<protein>
    <submittedName>
        <fullName evidence="1">Uncharacterized protein</fullName>
    </submittedName>
</protein>
<accession>A0A8S3QYU8</accession>